<name>A0A0A9C1T4_ARUDO</name>
<proteinExistence type="predicted"/>
<feature type="compositionally biased region" description="Polar residues" evidence="1">
    <location>
        <begin position="1"/>
        <end position="40"/>
    </location>
</feature>
<protein>
    <submittedName>
        <fullName evidence="2">Uncharacterized protein</fullName>
    </submittedName>
</protein>
<reference evidence="2" key="2">
    <citation type="journal article" date="2015" name="Data Brief">
        <title>Shoot transcriptome of the giant reed, Arundo donax.</title>
        <authorList>
            <person name="Barrero R.A."/>
            <person name="Guerrero F.D."/>
            <person name="Moolhuijzen P."/>
            <person name="Goolsby J.A."/>
            <person name="Tidwell J."/>
            <person name="Bellgard S.E."/>
            <person name="Bellgard M.I."/>
        </authorList>
    </citation>
    <scope>NUCLEOTIDE SEQUENCE</scope>
    <source>
        <tissue evidence="2">Shoot tissue taken approximately 20 cm above the soil surface</tissue>
    </source>
</reference>
<organism evidence="2">
    <name type="scientific">Arundo donax</name>
    <name type="common">Giant reed</name>
    <name type="synonym">Donax arundinaceus</name>
    <dbReference type="NCBI Taxonomy" id="35708"/>
    <lineage>
        <taxon>Eukaryota</taxon>
        <taxon>Viridiplantae</taxon>
        <taxon>Streptophyta</taxon>
        <taxon>Embryophyta</taxon>
        <taxon>Tracheophyta</taxon>
        <taxon>Spermatophyta</taxon>
        <taxon>Magnoliopsida</taxon>
        <taxon>Liliopsida</taxon>
        <taxon>Poales</taxon>
        <taxon>Poaceae</taxon>
        <taxon>PACMAD clade</taxon>
        <taxon>Arundinoideae</taxon>
        <taxon>Arundineae</taxon>
        <taxon>Arundo</taxon>
    </lineage>
</organism>
<sequence length="57" mass="6612">MSSHQTIRFHNTNLPNITRETTSVRSTGKASVPQTNNTGLPLQERIHENTWIQRFKH</sequence>
<dbReference type="AlphaFoldDB" id="A0A0A9C1T4"/>
<reference evidence="2" key="1">
    <citation type="submission" date="2014-09" db="EMBL/GenBank/DDBJ databases">
        <authorList>
            <person name="Magalhaes I.L.F."/>
            <person name="Oliveira U."/>
            <person name="Santos F.R."/>
            <person name="Vidigal T.H.D.A."/>
            <person name="Brescovit A.D."/>
            <person name="Santos A.J."/>
        </authorList>
    </citation>
    <scope>NUCLEOTIDE SEQUENCE</scope>
    <source>
        <tissue evidence="2">Shoot tissue taken approximately 20 cm above the soil surface</tissue>
    </source>
</reference>
<feature type="region of interest" description="Disordered" evidence="1">
    <location>
        <begin position="1"/>
        <end position="57"/>
    </location>
</feature>
<evidence type="ECO:0000256" key="1">
    <source>
        <dbReference type="SAM" id="MobiDB-lite"/>
    </source>
</evidence>
<dbReference type="EMBL" id="GBRH01230535">
    <property type="protein sequence ID" value="JAD67360.1"/>
    <property type="molecule type" value="Transcribed_RNA"/>
</dbReference>
<accession>A0A0A9C1T4</accession>
<evidence type="ECO:0000313" key="2">
    <source>
        <dbReference type="EMBL" id="JAD67360.1"/>
    </source>
</evidence>